<dbReference type="AlphaFoldDB" id="A0A518D4J7"/>
<dbReference type="PANTHER" id="PTHR46580">
    <property type="entry name" value="SENSOR KINASE-RELATED"/>
    <property type="match status" value="1"/>
</dbReference>
<evidence type="ECO:0000256" key="2">
    <source>
        <dbReference type="SAM" id="SignalP"/>
    </source>
</evidence>
<organism evidence="3 4">
    <name type="scientific">Rohdeia mirabilis</name>
    <dbReference type="NCBI Taxonomy" id="2528008"/>
    <lineage>
        <taxon>Bacteria</taxon>
        <taxon>Pseudomonadati</taxon>
        <taxon>Planctomycetota</taxon>
        <taxon>Planctomycetia</taxon>
        <taxon>Planctomycetia incertae sedis</taxon>
        <taxon>Rohdeia</taxon>
    </lineage>
</organism>
<dbReference type="Pfam" id="PF13517">
    <property type="entry name" value="FG-GAP_3"/>
    <property type="match status" value="5"/>
</dbReference>
<gene>
    <name evidence="3" type="ORF">Pla163_35250</name>
</gene>
<name>A0A518D4J7_9BACT</name>
<dbReference type="EMBL" id="CP036290">
    <property type="protein sequence ID" value="QDU86374.1"/>
    <property type="molecule type" value="Genomic_DNA"/>
</dbReference>
<accession>A0A518D4J7</accession>
<keyword evidence="1 2" id="KW-0732">Signal</keyword>
<dbReference type="Gene3D" id="2.130.10.130">
    <property type="entry name" value="Integrin alpha, N-terminal"/>
    <property type="match status" value="3"/>
</dbReference>
<dbReference type="InterPro" id="IPR013517">
    <property type="entry name" value="FG-GAP"/>
</dbReference>
<dbReference type="RefSeq" id="WP_145191477.1">
    <property type="nucleotide sequence ID" value="NZ_CP036290.1"/>
</dbReference>
<evidence type="ECO:0000313" key="4">
    <source>
        <dbReference type="Proteomes" id="UP000319342"/>
    </source>
</evidence>
<feature type="chain" id="PRO_5022199049" evidence="2">
    <location>
        <begin position="26"/>
        <end position="859"/>
    </location>
</feature>
<proteinExistence type="predicted"/>
<feature type="signal peptide" evidence="2">
    <location>
        <begin position="1"/>
        <end position="25"/>
    </location>
</feature>
<protein>
    <submittedName>
        <fullName evidence="3">FG-GAP repeat protein</fullName>
    </submittedName>
</protein>
<dbReference type="InterPro" id="IPR028994">
    <property type="entry name" value="Integrin_alpha_N"/>
</dbReference>
<reference evidence="3 4" key="1">
    <citation type="submission" date="2019-02" db="EMBL/GenBank/DDBJ databases">
        <title>Deep-cultivation of Planctomycetes and their phenomic and genomic characterization uncovers novel biology.</title>
        <authorList>
            <person name="Wiegand S."/>
            <person name="Jogler M."/>
            <person name="Boedeker C."/>
            <person name="Pinto D."/>
            <person name="Vollmers J."/>
            <person name="Rivas-Marin E."/>
            <person name="Kohn T."/>
            <person name="Peeters S.H."/>
            <person name="Heuer A."/>
            <person name="Rast P."/>
            <person name="Oberbeckmann S."/>
            <person name="Bunk B."/>
            <person name="Jeske O."/>
            <person name="Meyerdierks A."/>
            <person name="Storesund J.E."/>
            <person name="Kallscheuer N."/>
            <person name="Luecker S."/>
            <person name="Lage O.M."/>
            <person name="Pohl T."/>
            <person name="Merkel B.J."/>
            <person name="Hornburger P."/>
            <person name="Mueller R.-W."/>
            <person name="Bruemmer F."/>
            <person name="Labrenz M."/>
            <person name="Spormann A.M."/>
            <person name="Op den Camp H."/>
            <person name="Overmann J."/>
            <person name="Amann R."/>
            <person name="Jetten M.S.M."/>
            <person name="Mascher T."/>
            <person name="Medema M.H."/>
            <person name="Devos D.P."/>
            <person name="Kaster A.-K."/>
            <person name="Ovreas L."/>
            <person name="Rohde M."/>
            <person name="Galperin M.Y."/>
            <person name="Jogler C."/>
        </authorList>
    </citation>
    <scope>NUCLEOTIDE SEQUENCE [LARGE SCALE GENOMIC DNA]</scope>
    <source>
        <strain evidence="3 4">Pla163</strain>
    </source>
</reference>
<evidence type="ECO:0000313" key="3">
    <source>
        <dbReference type="EMBL" id="QDU86374.1"/>
    </source>
</evidence>
<dbReference type="Proteomes" id="UP000319342">
    <property type="component" value="Chromosome"/>
</dbReference>
<evidence type="ECO:0000256" key="1">
    <source>
        <dbReference type="ARBA" id="ARBA00022729"/>
    </source>
</evidence>
<keyword evidence="4" id="KW-1185">Reference proteome</keyword>
<dbReference type="SUPFAM" id="SSF69318">
    <property type="entry name" value="Integrin alpha N-terminal domain"/>
    <property type="match status" value="3"/>
</dbReference>
<sequence precursor="true">MRPAPLLSLAISLFAAALLAPLALAQGVQPAASVDLGGGSAGTHGVPRMVFDGAPAVGSPFALRMRRCRPFAHGCFVLSASAAPVEVAFFGATVHPQFPVLDVFAFTTDAAGDSPRGFAQLPVAPGLVGCEIVVQGMVEDPLGPNGYAITPGRRVRIGPPASGRLFDFELTLGDVETDVVATGDFDGDGHPDVVVAEEGGRQIVGLGDGAGRFAASYETVNALDRPRAAVVADLDGDGALDFAAVGLRSGTSPTGDLVVHLGDGAGGFVHAFADETLPSLLDTDAADLDGDGDLDLVSVAYEDDLLVVHLGNGDGTFAAAFTSALGDSPSEVALADIDGDGTPDAVVASQSTDEILILPGAGDGTFGAAQSYAFTEPLTLAVADVDGDGLLDVVAASATSIGSLINEGRGTFNPTKETVFTGLGSRYPVELFDRNGDGLVDAVLGRNGLVITLVGDGAGTFTLVEERRAVAGHSGPAFADFDTDGILDVCIGHAWSGVCVAFGDGSGGFGLPAIQPIPAQAFHTAVGDVDLDGIDDLVLRGLTPDLTAILLGANAVEFAAGGLVMTGNTSPGTALVDLDRDGILDLVAGVGNPDPGILVALGDGTAAFGATSMIDTGFVPGDIEAGDVDGDGFVDLVTTSSTPDRVVTYLGDGAGGFGPGIESLPGNMTRTFAATDIDEDGLLDLYMARTFPSESIAILISDGDGTFTVAGSIATGVSPSEIRLHDLDGNGLRDIVVRRTFSPGTAGVAVILALGGGGYSLPTILEGVDGSGPASINVADVDGDTNPDLIASYGNRGRFLVHPGRGDGSFDSPRSFGLVFDQFRLETIDANGDAIADLVVFDGNDAVLRVLENRLLGSD</sequence>
<dbReference type="OrthoDB" id="227135at2"/>